<dbReference type="STRING" id="341036.SAMN05660649_03193"/>
<dbReference type="SUPFAM" id="SSF159245">
    <property type="entry name" value="AttH-like"/>
    <property type="match status" value="1"/>
</dbReference>
<dbReference type="PANTHER" id="PTHR38591:SF1">
    <property type="entry name" value="BLL1000 PROTEIN"/>
    <property type="match status" value="1"/>
</dbReference>
<dbReference type="InterPro" id="IPR023374">
    <property type="entry name" value="AttH-like_dom_sf"/>
</dbReference>
<dbReference type="PANTHER" id="PTHR38591">
    <property type="entry name" value="HYDROLASE"/>
    <property type="match status" value="1"/>
</dbReference>
<evidence type="ECO:0000259" key="1">
    <source>
        <dbReference type="Pfam" id="PF07143"/>
    </source>
</evidence>
<keyword evidence="2" id="KW-0378">Hydrolase</keyword>
<feature type="domain" description="AttH" evidence="1">
    <location>
        <begin position="115"/>
        <end position="209"/>
    </location>
</feature>
<organism evidence="2 3">
    <name type="scientific">Desulfotruncus arcticus DSM 17038</name>
    <dbReference type="NCBI Taxonomy" id="1121424"/>
    <lineage>
        <taxon>Bacteria</taxon>
        <taxon>Bacillati</taxon>
        <taxon>Bacillota</taxon>
        <taxon>Clostridia</taxon>
        <taxon>Eubacteriales</taxon>
        <taxon>Desulfallaceae</taxon>
        <taxon>Desulfotruncus</taxon>
    </lineage>
</organism>
<name>A0A1I2W109_9FIRM</name>
<keyword evidence="3" id="KW-1185">Reference proteome</keyword>
<dbReference type="GO" id="GO:0016787">
    <property type="term" value="F:hydrolase activity"/>
    <property type="evidence" value="ECO:0007669"/>
    <property type="project" value="UniProtKB-KW"/>
</dbReference>
<proteinExistence type="predicted"/>
<dbReference type="InterPro" id="IPR010791">
    <property type="entry name" value="AttH_dom"/>
</dbReference>
<reference evidence="3" key="1">
    <citation type="submission" date="2016-10" db="EMBL/GenBank/DDBJ databases">
        <authorList>
            <person name="Varghese N."/>
            <person name="Submissions S."/>
        </authorList>
    </citation>
    <scope>NUCLEOTIDE SEQUENCE [LARGE SCALE GENOMIC DNA]</scope>
    <source>
        <strain evidence="3">DSM 17038</strain>
    </source>
</reference>
<dbReference type="Pfam" id="PF17186">
    <property type="entry name" value="Lipocalin_9"/>
    <property type="match status" value="1"/>
</dbReference>
<evidence type="ECO:0000313" key="2">
    <source>
        <dbReference type="EMBL" id="SFG93221.1"/>
    </source>
</evidence>
<protein>
    <submittedName>
        <fullName evidence="2">Predicted secreted hydrolase</fullName>
    </submittedName>
</protein>
<accession>A0A1I2W109</accession>
<dbReference type="EMBL" id="FOOX01000012">
    <property type="protein sequence ID" value="SFG93221.1"/>
    <property type="molecule type" value="Genomic_DNA"/>
</dbReference>
<sequence>MLPGDAGPHPSSNVEWWYYFAFLKGDQGGNYATMASFFRIGAPGLFKGHYLIFSLVDLNRYTHRAFSLLDTNAAVYMLFFIPYDLLLDPLDKRMWKLFHNLLQHQLPHPHKKLENVYVQKMPTRLMYGDNYLYFVNRSEDCFVAHLAEEEVKIDLNFVPQKPIALIGGDGKPDQLFYYSFPRNRVEGRVGNGWVVENVTGTGWFDHQWGRSSTLTFKIGWDWFGIQLDDGRELLIQKFYSIKDSSLVNQFANLIDYGGNVFFTRGVEFYPVKYWKSPLTKAVYPLEWQIVIPEFYMKMKVCPYFNAQEAPIIGPLQAIWEGACFMSGEETVTNQKVREIFGTGYMELVGYANEIDTGIQVFRIQ</sequence>
<dbReference type="Pfam" id="PF07143">
    <property type="entry name" value="CrtC"/>
    <property type="match status" value="1"/>
</dbReference>
<dbReference type="Proteomes" id="UP000199337">
    <property type="component" value="Unassembled WGS sequence"/>
</dbReference>
<gene>
    <name evidence="2" type="ORF">SAMN05660649_03193</name>
</gene>
<evidence type="ECO:0000313" key="3">
    <source>
        <dbReference type="Proteomes" id="UP000199337"/>
    </source>
</evidence>
<dbReference type="AlphaFoldDB" id="A0A1I2W109"/>
<dbReference type="Gene3D" id="2.40.370.10">
    <property type="entry name" value="AttH-like domain"/>
    <property type="match status" value="2"/>
</dbReference>